<dbReference type="PROSITE" id="PS00213">
    <property type="entry name" value="LIPOCALIN"/>
    <property type="match status" value="1"/>
</dbReference>
<name>A0A8S9TC20_9CYAN</name>
<dbReference type="SUPFAM" id="SSF48452">
    <property type="entry name" value="TPR-like"/>
    <property type="match status" value="1"/>
</dbReference>
<feature type="transmembrane region" description="Helical" evidence="3">
    <location>
        <begin position="7"/>
        <end position="28"/>
    </location>
</feature>
<dbReference type="InterPro" id="IPR011990">
    <property type="entry name" value="TPR-like_helical_dom_sf"/>
</dbReference>
<organism evidence="5 6">
    <name type="scientific">Tolypothrix bouteillei VB521301</name>
    <dbReference type="NCBI Taxonomy" id="1479485"/>
    <lineage>
        <taxon>Bacteria</taxon>
        <taxon>Bacillati</taxon>
        <taxon>Cyanobacteriota</taxon>
        <taxon>Cyanophyceae</taxon>
        <taxon>Nostocales</taxon>
        <taxon>Tolypothrichaceae</taxon>
        <taxon>Tolypothrix</taxon>
    </lineage>
</organism>
<dbReference type="PANTHER" id="PTHR30483">
    <property type="entry name" value="LEUCINE-SPECIFIC-BINDING PROTEIN"/>
    <property type="match status" value="1"/>
</dbReference>
<dbReference type="InterPro" id="IPR051010">
    <property type="entry name" value="BCAA_transport"/>
</dbReference>
<dbReference type="CDD" id="cd06268">
    <property type="entry name" value="PBP1_ABC_transporter_LIVBP-like"/>
    <property type="match status" value="1"/>
</dbReference>
<dbReference type="InterPro" id="IPR028081">
    <property type="entry name" value="Leu-bd"/>
</dbReference>
<dbReference type="AlphaFoldDB" id="A0A8S9TC20"/>
<accession>A0A8S9TC20</accession>
<keyword evidence="3" id="KW-1133">Transmembrane helix</keyword>
<dbReference type="EMBL" id="JHEG04000001">
    <property type="protein sequence ID" value="KAF3889162.1"/>
    <property type="molecule type" value="Genomic_DNA"/>
</dbReference>
<comment type="caution">
    <text evidence="5">The sequence shown here is derived from an EMBL/GenBank/DDBJ whole genome shotgun (WGS) entry which is preliminary data.</text>
</comment>
<dbReference type="Pfam" id="PF13458">
    <property type="entry name" value="Peripla_BP_6"/>
    <property type="match status" value="1"/>
</dbReference>
<proteinExistence type="inferred from homology"/>
<evidence type="ECO:0000313" key="5">
    <source>
        <dbReference type="EMBL" id="KAF3889162.1"/>
    </source>
</evidence>
<feature type="domain" description="Leucine-binding protein" evidence="4">
    <location>
        <begin position="121"/>
        <end position="471"/>
    </location>
</feature>
<dbReference type="SUPFAM" id="SSF53822">
    <property type="entry name" value="Periplasmic binding protein-like I"/>
    <property type="match status" value="1"/>
</dbReference>
<dbReference type="PANTHER" id="PTHR30483:SF6">
    <property type="entry name" value="PERIPLASMIC BINDING PROTEIN OF ABC TRANSPORTER FOR NATURAL AMINO ACIDS"/>
    <property type="match status" value="1"/>
</dbReference>
<evidence type="ECO:0000256" key="1">
    <source>
        <dbReference type="ARBA" id="ARBA00010062"/>
    </source>
</evidence>
<keyword evidence="2" id="KW-0732">Signal</keyword>
<dbReference type="InterPro" id="IPR022272">
    <property type="entry name" value="Lipocalin_CS"/>
</dbReference>
<keyword evidence="3" id="KW-0812">Transmembrane</keyword>
<gene>
    <name evidence="5" type="ORF">DA73_0400029535</name>
</gene>
<keyword evidence="3" id="KW-0472">Membrane</keyword>
<comment type="similarity">
    <text evidence="1">Belongs to the leucine-binding protein family.</text>
</comment>
<keyword evidence="6" id="KW-1185">Reference proteome</keyword>
<evidence type="ECO:0000259" key="4">
    <source>
        <dbReference type="Pfam" id="PF13458"/>
    </source>
</evidence>
<evidence type="ECO:0000313" key="6">
    <source>
        <dbReference type="Proteomes" id="UP000029738"/>
    </source>
</evidence>
<reference evidence="5" key="2">
    <citation type="submission" date="2019-11" db="EMBL/GenBank/DDBJ databases">
        <title>Improved Assembly of Tolypothrix boutellei genome.</title>
        <authorList>
            <person name="Sarangi A.N."/>
            <person name="Mukherjee M."/>
            <person name="Ghosh S."/>
            <person name="Singh D."/>
            <person name="Das A."/>
            <person name="Kant S."/>
            <person name="Prusty A."/>
            <person name="Tripathy S."/>
        </authorList>
    </citation>
    <scope>NUCLEOTIDE SEQUENCE</scope>
    <source>
        <strain evidence="5">VB521301</strain>
    </source>
</reference>
<dbReference type="Proteomes" id="UP000029738">
    <property type="component" value="Unassembled WGS sequence"/>
</dbReference>
<evidence type="ECO:0000256" key="2">
    <source>
        <dbReference type="ARBA" id="ARBA00022729"/>
    </source>
</evidence>
<dbReference type="InterPro" id="IPR028082">
    <property type="entry name" value="Peripla_BP_I"/>
</dbReference>
<sequence length="493" mass="54576">MNEKENIRLLASFLIAGSLIAGILWLLGRVVSPKQTNNQIPNSGSLNASSNDNMSLGEEIFITKNNSTEKAEGSKAFAKGDFSTAVRQFTTALNKNRNDPETLIYLNNANAELNKSQTKAPIKVGVILPLGTVDQAEETLRGVAQAQDALNNSRDKINGAWLQLQIAAISNFRDTQAIESLNRQLIDDPRILAVVGFTREPSIYNDRKLVMVSTANLSSRQSFQGQQYVFYATPSPDIFSDKLAEYIVEKTGIKNIAICKDSSSQQTQDRSREPSVNRETLIKLHQDSIKSSKYSGKVTNTNCDFSDSTPVSDILKRARTDGAEGLLLFPGYRSINNPNSKFFELLRENKIQGELPLFGSQMMYNSRMLKYGKENLNKMVLAVPWHWDANPDNPFSTEASRLWGGEVSPRTAIVYDALQAIITGLREDSTREGLQKTLSKPDFVAFGAAGRIKFSPAGVRDREGGVFLVRVEPCSSGRGCDQDSQLRFNLIKN</sequence>
<dbReference type="Gene3D" id="3.40.50.2300">
    <property type="match status" value="2"/>
</dbReference>
<evidence type="ECO:0000256" key="3">
    <source>
        <dbReference type="SAM" id="Phobius"/>
    </source>
</evidence>
<dbReference type="RefSeq" id="WP_050046733.1">
    <property type="nucleotide sequence ID" value="NZ_JHEG04000001.1"/>
</dbReference>
<protein>
    <submittedName>
        <fullName evidence="5">ABC transporter substrate-binding protein</fullName>
    </submittedName>
</protein>
<dbReference type="OrthoDB" id="446586at2"/>
<reference evidence="5" key="1">
    <citation type="journal article" date="2015" name="Genome Announc.">
        <title>Draft Genome Sequence of Tolypothrix boutellei Strain VB521301.</title>
        <authorList>
            <person name="Chandrababunaidu M.M."/>
            <person name="Singh D."/>
            <person name="Sen D."/>
            <person name="Bhan S."/>
            <person name="Das S."/>
            <person name="Gupta A."/>
            <person name="Adhikary S.P."/>
            <person name="Tripathy S."/>
        </authorList>
    </citation>
    <scope>NUCLEOTIDE SEQUENCE</scope>
    <source>
        <strain evidence="5">VB521301</strain>
    </source>
</reference>